<evidence type="ECO:0000313" key="2">
    <source>
        <dbReference type="Proteomes" id="UP000650424"/>
    </source>
</evidence>
<dbReference type="InterPro" id="IPR047778">
    <property type="entry name" value="STM4014-like"/>
</dbReference>
<keyword evidence="2" id="KW-1185">Reference proteome</keyword>
<reference evidence="1 2" key="1">
    <citation type="submission" date="2020-08" db="EMBL/GenBank/DDBJ databases">
        <title>Novel species isolated from subtropical streams in China.</title>
        <authorList>
            <person name="Lu H."/>
        </authorList>
    </citation>
    <scope>NUCLEOTIDE SEQUENCE [LARGE SCALE GENOMIC DNA]</scope>
    <source>
        <strain evidence="1 2">CY18W</strain>
    </source>
</reference>
<organism evidence="1 2">
    <name type="scientific">Undibacterium hunanense</name>
    <dbReference type="NCBI Taxonomy" id="2762292"/>
    <lineage>
        <taxon>Bacteria</taxon>
        <taxon>Pseudomonadati</taxon>
        <taxon>Pseudomonadota</taxon>
        <taxon>Betaproteobacteria</taxon>
        <taxon>Burkholderiales</taxon>
        <taxon>Oxalobacteraceae</taxon>
        <taxon>Undibacterium</taxon>
    </lineage>
</organism>
<accession>A0ABR6ZRU3</accession>
<comment type="caution">
    <text evidence="1">The sequence shown here is derived from an EMBL/GenBank/DDBJ whole genome shotgun (WGS) entry which is preliminary data.</text>
</comment>
<dbReference type="Gene3D" id="3.30.470.20">
    <property type="entry name" value="ATP-grasp fold, B domain"/>
    <property type="match status" value="1"/>
</dbReference>
<protein>
    <submittedName>
        <fullName evidence="1">STM4014 family protein</fullName>
    </submittedName>
</protein>
<dbReference type="EMBL" id="JACOGF010000006">
    <property type="protein sequence ID" value="MBC3918590.1"/>
    <property type="molecule type" value="Genomic_DNA"/>
</dbReference>
<dbReference type="RefSeq" id="WP_230412220.1">
    <property type="nucleotide sequence ID" value="NZ_JACOGF010000006.1"/>
</dbReference>
<sequence>MRKPSSFVVIGNPENRRVRLFQEALQEAGLEPALVISYLDVLNDLCVLDKVATEGVTVRVESPGENFEVEKRILSLGGLENALMLEDQRGRIYHPRLWFQGFSQLMTSLAQRVQIAQSDQHVGKLSWFNHPTDIISMFNKPLCKQLLQPYTLPACPVFSCYDEFFAFVEKQQASRFFIKLNSSSSASGVVAYEYNKKNGREQAYSTVEVVHDMDGERFYNSLKVKKYTARGTIRTVLDFLFTEGALTERWIPKASHEGSAYDLRVMGIAGKRRHAIARLSRGPMTNLHLGNQRCAVDELELSSATWAEIDALVESSMQAFPLSLYAGLDILLPRDGRPPVLLEANAFGDLLPNLLHGAESTYLAEINAVLRRQAGQYGEH</sequence>
<dbReference type="Proteomes" id="UP000650424">
    <property type="component" value="Unassembled WGS sequence"/>
</dbReference>
<dbReference type="SUPFAM" id="SSF56059">
    <property type="entry name" value="Glutathione synthetase ATP-binding domain-like"/>
    <property type="match status" value="1"/>
</dbReference>
<name>A0ABR6ZRU3_9BURK</name>
<proteinExistence type="predicted"/>
<dbReference type="NCBIfam" id="NF038074">
    <property type="entry name" value="fam_STM4014"/>
    <property type="match status" value="1"/>
</dbReference>
<gene>
    <name evidence="1" type="ORF">H8L32_13940</name>
</gene>
<evidence type="ECO:0000313" key="1">
    <source>
        <dbReference type="EMBL" id="MBC3918590.1"/>
    </source>
</evidence>